<keyword evidence="2" id="KW-0805">Transcription regulation</keyword>
<dbReference type="Gene3D" id="1.10.10.10">
    <property type="entry name" value="Winged helix-like DNA-binding domain superfamily/Winged helix DNA-binding domain"/>
    <property type="match status" value="1"/>
</dbReference>
<dbReference type="SUPFAM" id="SSF53850">
    <property type="entry name" value="Periplasmic binding protein-like II"/>
    <property type="match status" value="1"/>
</dbReference>
<keyword evidence="3" id="KW-0238">DNA-binding</keyword>
<dbReference type="RefSeq" id="WP_150635588.1">
    <property type="nucleotide sequence ID" value="NZ_CABVIC010000001.1"/>
</dbReference>
<dbReference type="SUPFAM" id="SSF46785">
    <property type="entry name" value="Winged helix' DNA-binding domain"/>
    <property type="match status" value="1"/>
</dbReference>
<dbReference type="GO" id="GO:0006351">
    <property type="term" value="P:DNA-templated transcription"/>
    <property type="evidence" value="ECO:0007669"/>
    <property type="project" value="TreeGrafter"/>
</dbReference>
<dbReference type="Pfam" id="PF03466">
    <property type="entry name" value="LysR_substrate"/>
    <property type="match status" value="1"/>
</dbReference>
<dbReference type="Pfam" id="PF00126">
    <property type="entry name" value="HTH_1"/>
    <property type="match status" value="1"/>
</dbReference>
<sequence>MRRLDINCFAEMSVFVKVVERGGYSAAARACAITPSAVSKLMTRLESRLGARLLNRSTRKQLLTPEGMAFYERSVAILADLDEAEREASASSAPQGVVRISSNVGIGRQLFLPIINLFMNQHPGVSVELFLTDEVVDLIEARADIAIRTGALKNSNLVAKRLGQSRGLIVGSPDYLATKGTPLVPQDLADHNCLGFTFSPPAMEWALLDESGEQRMYPVKGNLRVSDGDALRELTVLGAGLARLGFCQVADDLAAGRLVCVLQPFVPASVTEIHAIYVGQGGHLPARVRALMDFLAAHLHVH</sequence>
<dbReference type="GO" id="GO:0043565">
    <property type="term" value="F:sequence-specific DNA binding"/>
    <property type="evidence" value="ECO:0007669"/>
    <property type="project" value="TreeGrafter"/>
</dbReference>
<dbReference type="InterPro" id="IPR005119">
    <property type="entry name" value="LysR_subst-bd"/>
</dbReference>
<dbReference type="PANTHER" id="PTHR30537">
    <property type="entry name" value="HTH-TYPE TRANSCRIPTIONAL REGULATOR"/>
    <property type="match status" value="1"/>
</dbReference>
<dbReference type="EMBL" id="CABVIC010000001">
    <property type="protein sequence ID" value="VVO73261.1"/>
    <property type="molecule type" value="Genomic_DNA"/>
</dbReference>
<dbReference type="Proteomes" id="UP000326067">
    <property type="component" value="Unassembled WGS sequence"/>
</dbReference>
<evidence type="ECO:0000256" key="3">
    <source>
        <dbReference type="ARBA" id="ARBA00023125"/>
    </source>
</evidence>
<dbReference type="PROSITE" id="PS50931">
    <property type="entry name" value="HTH_LYSR"/>
    <property type="match status" value="1"/>
</dbReference>
<gene>
    <name evidence="6" type="primary">dmlR_7</name>
    <name evidence="6" type="ORF">PS847_01423</name>
</gene>
<dbReference type="InterPro" id="IPR058163">
    <property type="entry name" value="LysR-type_TF_proteobact-type"/>
</dbReference>
<dbReference type="Gene3D" id="3.40.190.290">
    <property type="match status" value="1"/>
</dbReference>
<dbReference type="AlphaFoldDB" id="A0A5E7I991"/>
<reference evidence="6 7" key="1">
    <citation type="submission" date="2019-09" db="EMBL/GenBank/DDBJ databases">
        <authorList>
            <person name="Chandra G."/>
            <person name="Truman W A."/>
        </authorList>
    </citation>
    <scope>NUCLEOTIDE SEQUENCE [LARGE SCALE GENOMIC DNA]</scope>
    <source>
        <strain evidence="6">PS847</strain>
    </source>
</reference>
<accession>A0A5E7I991</accession>
<evidence type="ECO:0000256" key="4">
    <source>
        <dbReference type="ARBA" id="ARBA00023163"/>
    </source>
</evidence>
<dbReference type="FunFam" id="1.10.10.10:FF:000001">
    <property type="entry name" value="LysR family transcriptional regulator"/>
    <property type="match status" value="1"/>
</dbReference>
<proteinExistence type="inferred from homology"/>
<name>A0A5E7I991_PSEFL</name>
<evidence type="ECO:0000313" key="6">
    <source>
        <dbReference type="EMBL" id="VVO73261.1"/>
    </source>
</evidence>
<dbReference type="InterPro" id="IPR036390">
    <property type="entry name" value="WH_DNA-bd_sf"/>
</dbReference>
<dbReference type="PANTHER" id="PTHR30537:SF71">
    <property type="entry name" value="TRANSCRIPTIONAL REGULATORY PROTEIN"/>
    <property type="match status" value="1"/>
</dbReference>
<evidence type="ECO:0000256" key="2">
    <source>
        <dbReference type="ARBA" id="ARBA00023015"/>
    </source>
</evidence>
<evidence type="ECO:0000259" key="5">
    <source>
        <dbReference type="PROSITE" id="PS50931"/>
    </source>
</evidence>
<dbReference type="GO" id="GO:0003700">
    <property type="term" value="F:DNA-binding transcription factor activity"/>
    <property type="evidence" value="ECO:0007669"/>
    <property type="project" value="InterPro"/>
</dbReference>
<comment type="similarity">
    <text evidence="1">Belongs to the LysR transcriptional regulatory family.</text>
</comment>
<evidence type="ECO:0000256" key="1">
    <source>
        <dbReference type="ARBA" id="ARBA00009437"/>
    </source>
</evidence>
<organism evidence="6 7">
    <name type="scientific">Pseudomonas fluorescens</name>
    <dbReference type="NCBI Taxonomy" id="294"/>
    <lineage>
        <taxon>Bacteria</taxon>
        <taxon>Pseudomonadati</taxon>
        <taxon>Pseudomonadota</taxon>
        <taxon>Gammaproteobacteria</taxon>
        <taxon>Pseudomonadales</taxon>
        <taxon>Pseudomonadaceae</taxon>
        <taxon>Pseudomonas</taxon>
    </lineage>
</organism>
<evidence type="ECO:0000313" key="7">
    <source>
        <dbReference type="Proteomes" id="UP000326067"/>
    </source>
</evidence>
<feature type="domain" description="HTH lysR-type" evidence="5">
    <location>
        <begin position="12"/>
        <end position="64"/>
    </location>
</feature>
<dbReference type="InterPro" id="IPR000847">
    <property type="entry name" value="LysR_HTH_N"/>
</dbReference>
<protein>
    <submittedName>
        <fullName evidence="6">HTH-type transcriptional regulator DmlR</fullName>
    </submittedName>
</protein>
<keyword evidence="4" id="KW-0804">Transcription</keyword>
<dbReference type="InterPro" id="IPR036388">
    <property type="entry name" value="WH-like_DNA-bd_sf"/>
</dbReference>